<reference evidence="17" key="5">
    <citation type="journal article" date="2018" name="Nat. Plants">
        <title>Whole-genome landscape of Medicago truncatula symbiotic genes.</title>
        <authorList>
            <person name="Pecrix Y."/>
            <person name="Gamas P."/>
            <person name="Carrere S."/>
        </authorList>
    </citation>
    <scope>NUCLEOTIDE SEQUENCE</scope>
    <source>
        <tissue evidence="17">Leaves</tissue>
    </source>
</reference>
<dbReference type="GO" id="GO:0004525">
    <property type="term" value="F:ribonuclease III activity"/>
    <property type="evidence" value="ECO:0000318"/>
    <property type="project" value="GO_Central"/>
</dbReference>
<dbReference type="PANTHER" id="PTHR11207:SF34">
    <property type="entry name" value="RIBONUCLEASE III DOMAIN-CONTAINING PROTEIN RNC1, CHLOROPLASTIC"/>
    <property type="match status" value="1"/>
</dbReference>
<comment type="subunit">
    <text evidence="11">Interacts with RNA. Part of large ribonucleo-protein particles that contain CAF1 and/or CAF2.</text>
</comment>
<keyword evidence="8" id="KW-0508">mRNA splicing</keyword>
<dbReference type="AlphaFoldDB" id="G7JCT8"/>
<keyword evidence="9" id="KW-0687">Ribonucleoprotein</keyword>
<keyword evidence="17" id="KW-0378">Hydrolase</keyword>
<dbReference type="GO" id="GO:0010468">
    <property type="term" value="P:regulation of gene expression"/>
    <property type="evidence" value="ECO:0000318"/>
    <property type="project" value="GO_Central"/>
</dbReference>
<dbReference type="PROSITE" id="PS50142">
    <property type="entry name" value="RNASE_3_2"/>
    <property type="match status" value="1"/>
</dbReference>
<feature type="domain" description="RNase III" evidence="15">
    <location>
        <begin position="136"/>
        <end position="268"/>
    </location>
</feature>
<dbReference type="eggNOG" id="ENOG502QSFE">
    <property type="taxonomic scope" value="Eukaryota"/>
</dbReference>
<accession>G7JCT8</accession>
<evidence type="ECO:0000256" key="8">
    <source>
        <dbReference type="ARBA" id="ARBA00023187"/>
    </source>
</evidence>
<name>G7JCT8_MEDTR</name>
<evidence type="ECO:0000313" key="19">
    <source>
        <dbReference type="Proteomes" id="UP000002051"/>
    </source>
</evidence>
<dbReference type="SMART" id="SM00535">
    <property type="entry name" value="RIBOc"/>
    <property type="match status" value="2"/>
</dbReference>
<evidence type="ECO:0000256" key="14">
    <source>
        <dbReference type="SAM" id="MobiDB-lite"/>
    </source>
</evidence>
<organism evidence="16 19">
    <name type="scientific">Medicago truncatula</name>
    <name type="common">Barrel medic</name>
    <name type="synonym">Medicago tribuloides</name>
    <dbReference type="NCBI Taxonomy" id="3880"/>
    <lineage>
        <taxon>Eukaryota</taxon>
        <taxon>Viridiplantae</taxon>
        <taxon>Streptophyta</taxon>
        <taxon>Embryophyta</taxon>
        <taxon>Tracheophyta</taxon>
        <taxon>Spermatophyta</taxon>
        <taxon>Magnoliopsida</taxon>
        <taxon>eudicotyledons</taxon>
        <taxon>Gunneridae</taxon>
        <taxon>Pentapetalae</taxon>
        <taxon>rosids</taxon>
        <taxon>fabids</taxon>
        <taxon>Fabales</taxon>
        <taxon>Fabaceae</taxon>
        <taxon>Papilionoideae</taxon>
        <taxon>50 kb inversion clade</taxon>
        <taxon>NPAAA clade</taxon>
        <taxon>Hologalegina</taxon>
        <taxon>IRL clade</taxon>
        <taxon>Trifolieae</taxon>
        <taxon>Medicago</taxon>
    </lineage>
</organism>
<evidence type="ECO:0000256" key="6">
    <source>
        <dbReference type="ARBA" id="ARBA00022884"/>
    </source>
</evidence>
<dbReference type="GO" id="GO:0005634">
    <property type="term" value="C:nucleus"/>
    <property type="evidence" value="ECO:0000318"/>
    <property type="project" value="GO_Central"/>
</dbReference>
<evidence type="ECO:0000256" key="4">
    <source>
        <dbReference type="ARBA" id="ARBA00022664"/>
    </source>
</evidence>
<dbReference type="PANTHER" id="PTHR11207">
    <property type="entry name" value="RIBONUCLEASE III"/>
    <property type="match status" value="1"/>
</dbReference>
<evidence type="ECO:0000313" key="16">
    <source>
        <dbReference type="EMBL" id="AES90663.1"/>
    </source>
</evidence>
<feature type="region of interest" description="Disordered" evidence="14">
    <location>
        <begin position="63"/>
        <end position="85"/>
    </location>
</feature>
<evidence type="ECO:0000256" key="7">
    <source>
        <dbReference type="ARBA" id="ARBA00022946"/>
    </source>
</evidence>
<evidence type="ECO:0000256" key="3">
    <source>
        <dbReference type="ARBA" id="ARBA00022640"/>
    </source>
</evidence>
<dbReference type="EMBL" id="PSQE01000004">
    <property type="protein sequence ID" value="RHN63025.1"/>
    <property type="molecule type" value="Genomic_DNA"/>
</dbReference>
<dbReference type="FunFam" id="1.10.1520.10:FF:000009">
    <property type="entry name" value="Ribonuclease III domain-containing protein RNC1, chloroplastic"/>
    <property type="match status" value="1"/>
</dbReference>
<evidence type="ECO:0000256" key="2">
    <source>
        <dbReference type="ARBA" id="ARBA00022528"/>
    </source>
</evidence>
<dbReference type="GO" id="GO:0006397">
    <property type="term" value="P:mRNA processing"/>
    <property type="evidence" value="ECO:0007669"/>
    <property type="project" value="UniProtKB-KW"/>
</dbReference>
<evidence type="ECO:0000313" key="17">
    <source>
        <dbReference type="EMBL" id="RHN63025.1"/>
    </source>
</evidence>
<evidence type="ECO:0000313" key="20">
    <source>
        <dbReference type="Proteomes" id="UP000265566"/>
    </source>
</evidence>
<dbReference type="InterPro" id="IPR000999">
    <property type="entry name" value="RNase_III_dom"/>
</dbReference>
<protein>
    <recommendedName>
        <fullName evidence="12">Ribonuclease III domain-containing protein RNC1, chloroplastic</fullName>
    </recommendedName>
    <alternativeName>
        <fullName evidence="13">Chloroplast ribonuclease III domain protein</fullName>
    </alternativeName>
</protein>
<dbReference type="EMBL" id="CM001220">
    <property type="protein sequence ID" value="AES90663.1"/>
    <property type="molecule type" value="Genomic_DNA"/>
</dbReference>
<keyword evidence="2" id="KW-0150">Chloroplast</keyword>
<evidence type="ECO:0000256" key="12">
    <source>
        <dbReference type="ARBA" id="ARBA00071225"/>
    </source>
</evidence>
<reference evidence="18" key="3">
    <citation type="submission" date="2015-04" db="UniProtKB">
        <authorList>
            <consortium name="EnsemblPlants"/>
        </authorList>
    </citation>
    <scope>IDENTIFICATION</scope>
    <source>
        <strain evidence="18">cv. Jemalong A17</strain>
    </source>
</reference>
<dbReference type="STRING" id="3880.G7JCT8"/>
<dbReference type="CDD" id="cd00593">
    <property type="entry name" value="RIBOc"/>
    <property type="match status" value="2"/>
</dbReference>
<dbReference type="SUPFAM" id="SSF69065">
    <property type="entry name" value="RNase III domain-like"/>
    <property type="match status" value="2"/>
</dbReference>
<dbReference type="Pfam" id="PF14622">
    <property type="entry name" value="Ribonucleas_3_3"/>
    <property type="match status" value="1"/>
</dbReference>
<dbReference type="Proteomes" id="UP000265566">
    <property type="component" value="Chromosome 4"/>
</dbReference>
<comment type="function">
    <text evidence="10">Binds specific group II introns in chloroplasts and facilitates their splicing. Acts on both subgroup IIA and subgroup IIB introns. The substrates of the subgroup II also require the CRM domain proteins CAF1 or CAF2. Binds both single-stranded and double-stranded RNA non-specifically, but lacks endonuclease activity. Required for plastid ribosome biogenesis.</text>
</comment>
<dbReference type="HOGENOM" id="CLU_018164_0_0_1"/>
<dbReference type="PaxDb" id="3880-AES90663"/>
<dbReference type="KEGG" id="mtr:11409303"/>
<dbReference type="OMA" id="FRACIPP"/>
<reference evidence="20" key="4">
    <citation type="journal article" date="2018" name="Nat. Plants">
        <title>Whole-genome landscape of Medicago truncatula symbiotic genes.</title>
        <authorList>
            <person name="Pecrix Y."/>
            <person name="Staton S.E."/>
            <person name="Sallet E."/>
            <person name="Lelandais-Briere C."/>
            <person name="Moreau S."/>
            <person name="Carrere S."/>
            <person name="Blein T."/>
            <person name="Jardinaud M.F."/>
            <person name="Latrasse D."/>
            <person name="Zouine M."/>
            <person name="Zahm M."/>
            <person name="Kreplak J."/>
            <person name="Mayjonade B."/>
            <person name="Satge C."/>
            <person name="Perez M."/>
            <person name="Cauet S."/>
            <person name="Marande W."/>
            <person name="Chantry-Darmon C."/>
            <person name="Lopez-Roques C."/>
            <person name="Bouchez O."/>
            <person name="Berard A."/>
            <person name="Debelle F."/>
            <person name="Munos S."/>
            <person name="Bendahmane A."/>
            <person name="Berges H."/>
            <person name="Niebel A."/>
            <person name="Buitink J."/>
            <person name="Frugier F."/>
            <person name="Benhamed M."/>
            <person name="Crespi M."/>
            <person name="Gouzy J."/>
            <person name="Gamas P."/>
        </authorList>
    </citation>
    <scope>NUCLEOTIDE SEQUENCE [LARGE SCALE GENOMIC DNA]</scope>
    <source>
        <strain evidence="20">cv. Jemalong A17</strain>
    </source>
</reference>
<keyword evidence="6" id="KW-0694">RNA-binding</keyword>
<dbReference type="InterPro" id="IPR036389">
    <property type="entry name" value="RNase_III_sf"/>
</dbReference>
<dbReference type="Gramene" id="rna25673">
    <property type="protein sequence ID" value="RHN63025.1"/>
    <property type="gene ID" value="gene25673"/>
</dbReference>
<dbReference type="FunFam" id="1.10.1520.10:FF:000011">
    <property type="entry name" value="Ribonuclease III domain-containing protein RNC1, chloroplastic"/>
    <property type="match status" value="1"/>
</dbReference>
<dbReference type="EnsemblPlants" id="AES90663">
    <property type="protein sequence ID" value="AES90663"/>
    <property type="gene ID" value="MTR_4g095410"/>
</dbReference>
<dbReference type="Proteomes" id="UP000002051">
    <property type="component" value="Chromosome 4"/>
</dbReference>
<evidence type="ECO:0000259" key="15">
    <source>
        <dbReference type="PROSITE" id="PS50142"/>
    </source>
</evidence>
<evidence type="ECO:0000256" key="9">
    <source>
        <dbReference type="ARBA" id="ARBA00023274"/>
    </source>
</evidence>
<gene>
    <name evidence="18" type="primary">11409303</name>
    <name evidence="16" type="ordered locus">MTR_4g095410</name>
    <name evidence="17" type="ORF">MtrunA17_Chr4g0053831</name>
</gene>
<dbReference type="OrthoDB" id="1897625at2759"/>
<dbReference type="GO" id="GO:0009507">
    <property type="term" value="C:chloroplast"/>
    <property type="evidence" value="ECO:0007669"/>
    <property type="project" value="UniProtKB-SubCell"/>
</dbReference>
<evidence type="ECO:0000256" key="10">
    <source>
        <dbReference type="ARBA" id="ARBA00057170"/>
    </source>
</evidence>
<evidence type="ECO:0000256" key="13">
    <source>
        <dbReference type="ARBA" id="ARBA00075737"/>
    </source>
</evidence>
<reference evidence="16 19" key="1">
    <citation type="journal article" date="2011" name="Nature">
        <title>The Medicago genome provides insight into the evolution of rhizobial symbioses.</title>
        <authorList>
            <person name="Young N.D."/>
            <person name="Debelle F."/>
            <person name="Oldroyd G.E."/>
            <person name="Geurts R."/>
            <person name="Cannon S.B."/>
            <person name="Udvardi M.K."/>
            <person name="Benedito V.A."/>
            <person name="Mayer K.F."/>
            <person name="Gouzy J."/>
            <person name="Schoof H."/>
            <person name="Van de Peer Y."/>
            <person name="Proost S."/>
            <person name="Cook D.R."/>
            <person name="Meyers B.C."/>
            <person name="Spannagl M."/>
            <person name="Cheung F."/>
            <person name="De Mita S."/>
            <person name="Krishnakumar V."/>
            <person name="Gundlach H."/>
            <person name="Zhou S."/>
            <person name="Mudge J."/>
            <person name="Bharti A.K."/>
            <person name="Murray J.D."/>
            <person name="Naoumkina M.A."/>
            <person name="Rosen B."/>
            <person name="Silverstein K.A."/>
            <person name="Tang H."/>
            <person name="Rombauts S."/>
            <person name="Zhao P.X."/>
            <person name="Zhou P."/>
            <person name="Barbe V."/>
            <person name="Bardou P."/>
            <person name="Bechner M."/>
            <person name="Bellec A."/>
            <person name="Berger A."/>
            <person name="Berges H."/>
            <person name="Bidwell S."/>
            <person name="Bisseling T."/>
            <person name="Choisne N."/>
            <person name="Couloux A."/>
            <person name="Denny R."/>
            <person name="Deshpande S."/>
            <person name="Dai X."/>
            <person name="Doyle J.J."/>
            <person name="Dudez A.M."/>
            <person name="Farmer A.D."/>
            <person name="Fouteau S."/>
            <person name="Franken C."/>
            <person name="Gibelin C."/>
            <person name="Gish J."/>
            <person name="Goldstein S."/>
            <person name="Gonzalez A.J."/>
            <person name="Green P.J."/>
            <person name="Hallab A."/>
            <person name="Hartog M."/>
            <person name="Hua A."/>
            <person name="Humphray S.J."/>
            <person name="Jeong D.H."/>
            <person name="Jing Y."/>
            <person name="Jocker A."/>
            <person name="Kenton S.M."/>
            <person name="Kim D.J."/>
            <person name="Klee K."/>
            <person name="Lai H."/>
            <person name="Lang C."/>
            <person name="Lin S."/>
            <person name="Macmil S.L."/>
            <person name="Magdelenat G."/>
            <person name="Matthews L."/>
            <person name="McCorrison J."/>
            <person name="Monaghan E.L."/>
            <person name="Mun J.H."/>
            <person name="Najar F.Z."/>
            <person name="Nicholson C."/>
            <person name="Noirot C."/>
            <person name="O'Bleness M."/>
            <person name="Paule C.R."/>
            <person name="Poulain J."/>
            <person name="Prion F."/>
            <person name="Qin B."/>
            <person name="Qu C."/>
            <person name="Retzel E.F."/>
            <person name="Riddle C."/>
            <person name="Sallet E."/>
            <person name="Samain S."/>
            <person name="Samson N."/>
            <person name="Sanders I."/>
            <person name="Saurat O."/>
            <person name="Scarpelli C."/>
            <person name="Schiex T."/>
            <person name="Segurens B."/>
            <person name="Severin A.J."/>
            <person name="Sherrier D.J."/>
            <person name="Shi R."/>
            <person name="Sims S."/>
            <person name="Singer S.R."/>
            <person name="Sinharoy S."/>
            <person name="Sterck L."/>
            <person name="Viollet A."/>
            <person name="Wang B.B."/>
            <person name="Wang K."/>
            <person name="Wang M."/>
            <person name="Wang X."/>
            <person name="Warfsmann J."/>
            <person name="Weissenbach J."/>
            <person name="White D.D."/>
            <person name="White J.D."/>
            <person name="Wiley G.B."/>
            <person name="Wincker P."/>
            <person name="Xing Y."/>
            <person name="Yang L."/>
            <person name="Yao Z."/>
            <person name="Ying F."/>
            <person name="Zhai J."/>
            <person name="Zhou L."/>
            <person name="Zuber A."/>
            <person name="Denarie J."/>
            <person name="Dixon R.A."/>
            <person name="May G.D."/>
            <person name="Schwartz D.C."/>
            <person name="Rogers J."/>
            <person name="Quetier F."/>
            <person name="Town C.D."/>
            <person name="Roe B.A."/>
        </authorList>
    </citation>
    <scope>NUCLEOTIDE SEQUENCE [LARGE SCALE GENOMIC DNA]</scope>
    <source>
        <strain evidence="16">A17</strain>
        <strain evidence="18 19">cv. Jemalong A17</strain>
    </source>
</reference>
<keyword evidence="7" id="KW-0809">Transit peptide</keyword>
<evidence type="ECO:0000256" key="5">
    <source>
        <dbReference type="ARBA" id="ARBA00022737"/>
    </source>
</evidence>
<dbReference type="GO" id="GO:1990904">
    <property type="term" value="C:ribonucleoprotein complex"/>
    <property type="evidence" value="ECO:0007669"/>
    <property type="project" value="UniProtKB-KW"/>
</dbReference>
<evidence type="ECO:0000256" key="11">
    <source>
        <dbReference type="ARBA" id="ARBA00065223"/>
    </source>
</evidence>
<dbReference type="GO" id="GO:0003725">
    <property type="term" value="F:double-stranded RNA binding"/>
    <property type="evidence" value="ECO:0000318"/>
    <property type="project" value="GO_Central"/>
</dbReference>
<proteinExistence type="predicted"/>
<reference evidence="16 19" key="2">
    <citation type="journal article" date="2014" name="BMC Genomics">
        <title>An improved genome release (version Mt4.0) for the model legume Medicago truncatula.</title>
        <authorList>
            <person name="Tang H."/>
            <person name="Krishnakumar V."/>
            <person name="Bidwell S."/>
            <person name="Rosen B."/>
            <person name="Chan A."/>
            <person name="Zhou S."/>
            <person name="Gentzbittel L."/>
            <person name="Childs K.L."/>
            <person name="Yandell M."/>
            <person name="Gundlach H."/>
            <person name="Mayer K.F."/>
            <person name="Schwartz D.C."/>
            <person name="Town C.D."/>
        </authorList>
    </citation>
    <scope>GENOME REANNOTATION</scope>
    <source>
        <strain evidence="18 19">cv. Jemalong A17</strain>
    </source>
</reference>
<feature type="compositionally biased region" description="Basic residues" evidence="14">
    <location>
        <begin position="65"/>
        <end position="75"/>
    </location>
</feature>
<sequence>MNLSSPKPHSFSFSFSTSISQNPIQFPTNKTITPQKTLHIYALTTNPLPPNSPQRLLKELEQHKNKTHSPNKKTPPRTTILKPPLRNKNLINSPQLTLSTFPLLSSCLPHAPLKTTDSAWMETHLLEVKQALGYPLQPFDEMLGEEDNPAKQFDTLLYLAFQHPTCRGKGRHVRSAHSRLFFLGQYVIELALGEFFLQRYPREAVGPMRERVFGLVGKHRLPKWIKNASLHGLVFPNVDMDKLVRKEREQIAKSVFWALFGAIYLCFGMPEVYRILFEVFGMDPDAEECQPRLRKQLEDIDHVSAEFEGKLSWQDMVAYKPPADALFAHPRLFRACIPPGMHRFRGNVWDYDSRPRVMQILGYPLEMTDRIPEITEARNVELGLGLQLCFLHPSNYKFDHPRFCYERLEYLGQKIADLVMAERLLMKHLDAPGYWLQEKHRRTLMNRYCGMYLRAKQLHRFIIYSDKVRSSYERSHRLRNPATVSVQQALHGLSYAVYGKRDVRRLMFEVFDVEQIQPKRNIYVKRQSHS</sequence>
<dbReference type="Gene3D" id="1.10.1520.10">
    <property type="entry name" value="Ribonuclease III domain"/>
    <property type="match status" value="2"/>
</dbReference>
<dbReference type="GO" id="GO:0008380">
    <property type="term" value="P:RNA splicing"/>
    <property type="evidence" value="ECO:0007669"/>
    <property type="project" value="UniProtKB-KW"/>
</dbReference>
<keyword evidence="5" id="KW-0677">Repeat</keyword>
<keyword evidence="19" id="KW-1185">Reference proteome</keyword>
<evidence type="ECO:0000313" key="18">
    <source>
        <dbReference type="EnsemblPlants" id="AES90663"/>
    </source>
</evidence>
<dbReference type="GO" id="GO:0006396">
    <property type="term" value="P:RNA processing"/>
    <property type="evidence" value="ECO:0000318"/>
    <property type="project" value="GO_Central"/>
</dbReference>
<keyword evidence="3" id="KW-0934">Plastid</keyword>
<keyword evidence="4" id="KW-0507">mRNA processing</keyword>
<comment type="subcellular location">
    <subcellularLocation>
        <location evidence="1">Plastid</location>
        <location evidence="1">Chloroplast</location>
    </subcellularLocation>
</comment>
<evidence type="ECO:0000256" key="1">
    <source>
        <dbReference type="ARBA" id="ARBA00004229"/>
    </source>
</evidence>